<feature type="domain" description="Zn(2)-C6 fungal-type" evidence="4">
    <location>
        <begin position="17"/>
        <end position="46"/>
    </location>
</feature>
<dbReference type="EMBL" id="JADCTT010000008">
    <property type="protein sequence ID" value="KAF9749056.1"/>
    <property type="molecule type" value="Genomic_DNA"/>
</dbReference>
<evidence type="ECO:0000313" key="5">
    <source>
        <dbReference type="EMBL" id="KAF9749056.1"/>
    </source>
</evidence>
<evidence type="ECO:0000313" key="6">
    <source>
        <dbReference type="Proteomes" id="UP000616885"/>
    </source>
</evidence>
<reference evidence="5" key="1">
    <citation type="submission" date="2020-10" db="EMBL/GenBank/DDBJ databases">
        <title>High-Quality Genome Resource of Clonostachys rosea strain S41 by Oxford Nanopore Long-Read Sequencing.</title>
        <authorList>
            <person name="Wang H."/>
        </authorList>
    </citation>
    <scope>NUCLEOTIDE SEQUENCE</scope>
    <source>
        <strain evidence="5">S41</strain>
    </source>
</reference>
<feature type="region of interest" description="Disordered" evidence="3">
    <location>
        <begin position="84"/>
        <end position="109"/>
    </location>
</feature>
<protein>
    <recommendedName>
        <fullName evidence="4">Zn(2)-C6 fungal-type domain-containing protein</fullName>
    </recommendedName>
</protein>
<dbReference type="Pfam" id="PF00172">
    <property type="entry name" value="Zn_clus"/>
    <property type="match status" value="1"/>
</dbReference>
<dbReference type="CDD" id="cd00067">
    <property type="entry name" value="GAL4"/>
    <property type="match status" value="1"/>
</dbReference>
<dbReference type="PANTHER" id="PTHR31001">
    <property type="entry name" value="UNCHARACTERIZED TRANSCRIPTIONAL REGULATORY PROTEIN"/>
    <property type="match status" value="1"/>
</dbReference>
<gene>
    <name evidence="5" type="ORF">IM811_016851</name>
</gene>
<accession>A0A8H7MZQ1</accession>
<comment type="caution">
    <text evidence="5">The sequence shown here is derived from an EMBL/GenBank/DDBJ whole genome shotgun (WGS) entry which is preliminary data.</text>
</comment>
<organism evidence="5 6">
    <name type="scientific">Bionectria ochroleuca</name>
    <name type="common">Gliocladium roseum</name>
    <dbReference type="NCBI Taxonomy" id="29856"/>
    <lineage>
        <taxon>Eukaryota</taxon>
        <taxon>Fungi</taxon>
        <taxon>Dikarya</taxon>
        <taxon>Ascomycota</taxon>
        <taxon>Pezizomycotina</taxon>
        <taxon>Sordariomycetes</taxon>
        <taxon>Hypocreomycetidae</taxon>
        <taxon>Hypocreales</taxon>
        <taxon>Bionectriaceae</taxon>
        <taxon>Clonostachys</taxon>
    </lineage>
</organism>
<comment type="subcellular location">
    <subcellularLocation>
        <location evidence="1">Nucleus</location>
    </subcellularLocation>
</comment>
<sequence length="725" mass="81735">MPKEQSQPPKFRQKPVSCTFCRTRKLRCSRTAPCSNCISRGITCDLEPPHPPPVIVPESSGNSEIIERLHRLESLLLAQKEEVPGTNAQCPESSESHYQSTSSSQFQDVDMGSDVTHLENTYTGKIHSTVILRNHIVIRICPAQQIAKAQKYVHQPESSPTLSSGLSRCIWLPQLEEAKILLEKFIRVAHYFPHVTHIPHLPSILGRVYANLSLQQEVQPGHVILILSIIAAATHSWAPSDGVNGVFSSPSEANEQVSLWINAAEDVLEATSRRRKISIEGVQGMILVGFMAAHIDGLHRYRVLFANALVLARDLGLHRIDHPHNSGKANTSQAEIERRVWWYLCASDWAMAARVGGVGEGIYSCHPRQMITKKPLNINDEEVLDGMSRHERPLSLLTSMSYTLQRIRLAELSRNIVDRSPLMMAHTGGLSHDAVMDIDTELQSLINEVPGFYSMTAPMLMETYGLTQTRAADIAFQGKVVYFLLYSQRCKIHLPYFIRSAEDSAYYSSRMICLKHARLLIRSNIWSENADIDNVVQNKLTELLVGVFLACAVLLMEAFVSPLSPQHHEKREEIFRSFKIMEIAKQGSETTSNFVDSLIHILRKNQTSASDCVPSKQQEPFAYNGSKGERDPQIHPYEETPFDNTIPPGYDIYDNLRFLETTEDPFNVNNGPNPIARSGEHLNFTPEDISSYWTDFTHNFEEGVEIDPKSFDWDSVFMELDSSFI</sequence>
<evidence type="ECO:0000256" key="3">
    <source>
        <dbReference type="SAM" id="MobiDB-lite"/>
    </source>
</evidence>
<evidence type="ECO:0000256" key="2">
    <source>
        <dbReference type="ARBA" id="ARBA00023242"/>
    </source>
</evidence>
<dbReference type="GO" id="GO:0005634">
    <property type="term" value="C:nucleus"/>
    <property type="evidence" value="ECO:0007669"/>
    <property type="project" value="UniProtKB-SubCell"/>
</dbReference>
<dbReference type="PROSITE" id="PS00463">
    <property type="entry name" value="ZN2_CY6_FUNGAL_1"/>
    <property type="match status" value="1"/>
</dbReference>
<dbReference type="GO" id="GO:0000981">
    <property type="term" value="F:DNA-binding transcription factor activity, RNA polymerase II-specific"/>
    <property type="evidence" value="ECO:0007669"/>
    <property type="project" value="InterPro"/>
</dbReference>
<dbReference type="InterPro" id="IPR050613">
    <property type="entry name" value="Sec_Metabolite_Reg"/>
</dbReference>
<dbReference type="Gene3D" id="4.10.240.10">
    <property type="entry name" value="Zn(2)-C6 fungal-type DNA-binding domain"/>
    <property type="match status" value="1"/>
</dbReference>
<dbReference type="SMART" id="SM00066">
    <property type="entry name" value="GAL4"/>
    <property type="match status" value="1"/>
</dbReference>
<feature type="compositionally biased region" description="Low complexity" evidence="3">
    <location>
        <begin position="96"/>
        <end position="107"/>
    </location>
</feature>
<keyword evidence="2" id="KW-0539">Nucleus</keyword>
<dbReference type="SUPFAM" id="SSF57701">
    <property type="entry name" value="Zn2/Cys6 DNA-binding domain"/>
    <property type="match status" value="1"/>
</dbReference>
<dbReference type="CDD" id="cd12148">
    <property type="entry name" value="fungal_TF_MHR"/>
    <property type="match status" value="1"/>
</dbReference>
<dbReference type="AlphaFoldDB" id="A0A8H7MZQ1"/>
<dbReference type="InterPro" id="IPR036864">
    <property type="entry name" value="Zn2-C6_fun-type_DNA-bd_sf"/>
</dbReference>
<dbReference type="InterPro" id="IPR001138">
    <property type="entry name" value="Zn2Cys6_DnaBD"/>
</dbReference>
<dbReference type="PANTHER" id="PTHR31001:SF90">
    <property type="entry name" value="CENTROMERE DNA-BINDING PROTEIN COMPLEX CBF3 SUBUNIT B"/>
    <property type="match status" value="1"/>
</dbReference>
<dbReference type="GO" id="GO:0008270">
    <property type="term" value="F:zinc ion binding"/>
    <property type="evidence" value="ECO:0007669"/>
    <property type="project" value="InterPro"/>
</dbReference>
<dbReference type="Proteomes" id="UP000616885">
    <property type="component" value="Unassembled WGS sequence"/>
</dbReference>
<name>A0A8H7MZQ1_BIOOC</name>
<evidence type="ECO:0000259" key="4">
    <source>
        <dbReference type="PROSITE" id="PS50048"/>
    </source>
</evidence>
<feature type="region of interest" description="Disordered" evidence="3">
    <location>
        <begin position="611"/>
        <end position="633"/>
    </location>
</feature>
<evidence type="ECO:0000256" key="1">
    <source>
        <dbReference type="ARBA" id="ARBA00004123"/>
    </source>
</evidence>
<dbReference type="PROSITE" id="PS50048">
    <property type="entry name" value="ZN2_CY6_FUNGAL_2"/>
    <property type="match status" value="1"/>
</dbReference>
<proteinExistence type="predicted"/>